<gene>
    <name evidence="5" type="ORF">NLU13_7584</name>
</gene>
<comment type="cofactor">
    <cofactor evidence="1">
        <name>Mg(2+)</name>
        <dbReference type="ChEBI" id="CHEBI:18420"/>
    </cofactor>
</comment>
<dbReference type="SFLD" id="SFLDG01129">
    <property type="entry name" value="C1.5:_HAD__Beta-PGM__Phosphata"/>
    <property type="match status" value="1"/>
</dbReference>
<dbReference type="EMBL" id="JAPDFR010000007">
    <property type="protein sequence ID" value="KAK0385106.1"/>
    <property type="molecule type" value="Genomic_DNA"/>
</dbReference>
<reference evidence="5" key="1">
    <citation type="submission" date="2022-10" db="EMBL/GenBank/DDBJ databases">
        <title>Determination and structural analysis of whole genome sequence of Sarocladium strictum F4-1.</title>
        <authorList>
            <person name="Hu L."/>
            <person name="Jiang Y."/>
        </authorList>
    </citation>
    <scope>NUCLEOTIDE SEQUENCE</scope>
    <source>
        <strain evidence="5">F4-1</strain>
    </source>
</reference>
<dbReference type="Proteomes" id="UP001175261">
    <property type="component" value="Unassembled WGS sequence"/>
</dbReference>
<dbReference type="InterPro" id="IPR036412">
    <property type="entry name" value="HAD-like_sf"/>
</dbReference>
<proteinExistence type="predicted"/>
<dbReference type="Gene3D" id="1.10.150.240">
    <property type="entry name" value="Putative phosphatase, domain 2"/>
    <property type="match status" value="1"/>
</dbReference>
<dbReference type="PANTHER" id="PTHR46470:SF2">
    <property type="entry name" value="GLYCERALDEHYDE 3-PHOSPHATE PHOSPHATASE"/>
    <property type="match status" value="1"/>
</dbReference>
<dbReference type="InterPro" id="IPR006439">
    <property type="entry name" value="HAD-SF_hydro_IA"/>
</dbReference>
<dbReference type="NCBIfam" id="TIGR01549">
    <property type="entry name" value="HAD-SF-IA-v1"/>
    <property type="match status" value="1"/>
</dbReference>
<evidence type="ECO:0000256" key="4">
    <source>
        <dbReference type="ARBA" id="ARBA00022842"/>
    </source>
</evidence>
<name>A0AA39GDM3_SARSR</name>
<dbReference type="InterPro" id="IPR041492">
    <property type="entry name" value="HAD_2"/>
</dbReference>
<dbReference type="InterPro" id="IPR051400">
    <property type="entry name" value="HAD-like_hydrolase"/>
</dbReference>
<dbReference type="PANTHER" id="PTHR46470">
    <property type="entry name" value="N-ACYLNEURAMINATE-9-PHOSPHATASE"/>
    <property type="match status" value="1"/>
</dbReference>
<keyword evidence="3" id="KW-0378">Hydrolase</keyword>
<evidence type="ECO:0000256" key="1">
    <source>
        <dbReference type="ARBA" id="ARBA00001946"/>
    </source>
</evidence>
<dbReference type="AlphaFoldDB" id="A0AA39GDM3"/>
<dbReference type="Gene3D" id="3.40.50.1000">
    <property type="entry name" value="HAD superfamily/HAD-like"/>
    <property type="match status" value="1"/>
</dbReference>
<dbReference type="GO" id="GO:0044281">
    <property type="term" value="P:small molecule metabolic process"/>
    <property type="evidence" value="ECO:0007669"/>
    <property type="project" value="UniProtKB-ARBA"/>
</dbReference>
<sequence>MLARGPATGDPDHKPTLSVILRGKSWIGFDLDDTLHEFRRASSAATTAVLTTISTQHGTSLPALEGEYAKILKRRTAHAFCDGRTSFDYRKERFSLLLEQFGLSYSERNMTQLLEAYESILTSQLHTKPGAKELLATVKRLGKNIIVITEGPQDAQQRTIEALGIQDFIDVLVTTNQFQVAKTDGLFLQVLKQLQISCNDMAYVGDSEERDMVPALASGIFAIHLAEGGDSSFDSTPVRISTLSVLQDILENV</sequence>
<dbReference type="GO" id="GO:0046872">
    <property type="term" value="F:metal ion binding"/>
    <property type="evidence" value="ECO:0007669"/>
    <property type="project" value="UniProtKB-KW"/>
</dbReference>
<evidence type="ECO:0000256" key="2">
    <source>
        <dbReference type="ARBA" id="ARBA00022723"/>
    </source>
</evidence>
<dbReference type="InterPro" id="IPR023198">
    <property type="entry name" value="PGP-like_dom2"/>
</dbReference>
<evidence type="ECO:0000313" key="5">
    <source>
        <dbReference type="EMBL" id="KAK0385106.1"/>
    </source>
</evidence>
<evidence type="ECO:0000256" key="3">
    <source>
        <dbReference type="ARBA" id="ARBA00022801"/>
    </source>
</evidence>
<dbReference type="CDD" id="cd01427">
    <property type="entry name" value="HAD_like"/>
    <property type="match status" value="1"/>
</dbReference>
<dbReference type="SUPFAM" id="SSF56784">
    <property type="entry name" value="HAD-like"/>
    <property type="match status" value="1"/>
</dbReference>
<evidence type="ECO:0000313" key="6">
    <source>
        <dbReference type="Proteomes" id="UP001175261"/>
    </source>
</evidence>
<dbReference type="Pfam" id="PF13419">
    <property type="entry name" value="HAD_2"/>
    <property type="match status" value="1"/>
</dbReference>
<accession>A0AA39GDM3</accession>
<dbReference type="InterPro" id="IPR023214">
    <property type="entry name" value="HAD_sf"/>
</dbReference>
<dbReference type="GO" id="GO:0016791">
    <property type="term" value="F:phosphatase activity"/>
    <property type="evidence" value="ECO:0007669"/>
    <property type="project" value="UniProtKB-ARBA"/>
</dbReference>
<keyword evidence="4" id="KW-0460">Magnesium</keyword>
<protein>
    <submittedName>
        <fullName evidence="5">Uncharacterized protein</fullName>
    </submittedName>
</protein>
<dbReference type="SFLD" id="SFLDS00003">
    <property type="entry name" value="Haloacid_Dehalogenase"/>
    <property type="match status" value="1"/>
</dbReference>
<keyword evidence="2" id="KW-0479">Metal-binding</keyword>
<comment type="caution">
    <text evidence="5">The sequence shown here is derived from an EMBL/GenBank/DDBJ whole genome shotgun (WGS) entry which is preliminary data.</text>
</comment>
<organism evidence="5 6">
    <name type="scientific">Sarocladium strictum</name>
    <name type="common">Black bundle disease fungus</name>
    <name type="synonym">Acremonium strictum</name>
    <dbReference type="NCBI Taxonomy" id="5046"/>
    <lineage>
        <taxon>Eukaryota</taxon>
        <taxon>Fungi</taxon>
        <taxon>Dikarya</taxon>
        <taxon>Ascomycota</taxon>
        <taxon>Pezizomycotina</taxon>
        <taxon>Sordariomycetes</taxon>
        <taxon>Hypocreomycetidae</taxon>
        <taxon>Hypocreales</taxon>
        <taxon>Sarocladiaceae</taxon>
        <taxon>Sarocladium</taxon>
    </lineage>
</organism>
<keyword evidence="6" id="KW-1185">Reference proteome</keyword>